<dbReference type="AlphaFoldDB" id="A0A1M6FGV6"/>
<dbReference type="Gene3D" id="3.90.190.20">
    <property type="entry name" value="Mur ligase, C-terminal domain"/>
    <property type="match status" value="1"/>
</dbReference>
<evidence type="ECO:0000256" key="3">
    <source>
        <dbReference type="ARBA" id="ARBA00012211"/>
    </source>
</evidence>
<dbReference type="InterPro" id="IPR036615">
    <property type="entry name" value="Mur_ligase_C_dom_sf"/>
</dbReference>
<dbReference type="Proteomes" id="UP000184536">
    <property type="component" value="Unassembled WGS sequence"/>
</dbReference>
<accession>A0A1M6FGV6</accession>
<dbReference type="GO" id="GO:0051301">
    <property type="term" value="P:cell division"/>
    <property type="evidence" value="ECO:0007669"/>
    <property type="project" value="UniProtKB-KW"/>
</dbReference>
<dbReference type="InterPro" id="IPR036565">
    <property type="entry name" value="Mur-like_cat_sf"/>
</dbReference>
<keyword evidence="9 14" id="KW-0133">Cell shape</keyword>
<dbReference type="SUPFAM" id="SSF53623">
    <property type="entry name" value="MurD-like peptide ligases, catalytic domain"/>
    <property type="match status" value="1"/>
</dbReference>
<evidence type="ECO:0000256" key="14">
    <source>
        <dbReference type="HAMAP-Rule" id="MF_00046"/>
    </source>
</evidence>
<dbReference type="InterPro" id="IPR050061">
    <property type="entry name" value="MurCDEF_pg_biosynth"/>
</dbReference>
<dbReference type="GO" id="GO:0009252">
    <property type="term" value="P:peptidoglycan biosynthetic process"/>
    <property type="evidence" value="ECO:0007669"/>
    <property type="project" value="UniProtKB-UniRule"/>
</dbReference>
<comment type="pathway">
    <text evidence="2 14">Cell wall biogenesis; peptidoglycan biosynthesis.</text>
</comment>
<reference evidence="19" key="1">
    <citation type="submission" date="2016-11" db="EMBL/GenBank/DDBJ databases">
        <authorList>
            <person name="Varghese N."/>
            <person name="Submissions S."/>
        </authorList>
    </citation>
    <scope>NUCLEOTIDE SEQUENCE [LARGE SCALE GENOMIC DNA]</scope>
    <source>
        <strain evidence="19">DSM 17957</strain>
    </source>
</reference>
<dbReference type="InterPro" id="IPR000713">
    <property type="entry name" value="Mur_ligase_N"/>
</dbReference>
<keyword evidence="8 14" id="KW-0067">ATP-binding</keyword>
<dbReference type="InterPro" id="IPR004101">
    <property type="entry name" value="Mur_ligase_C"/>
</dbReference>
<comment type="similarity">
    <text evidence="14">Belongs to the MurCDEF family.</text>
</comment>
<evidence type="ECO:0000256" key="8">
    <source>
        <dbReference type="ARBA" id="ARBA00022840"/>
    </source>
</evidence>
<evidence type="ECO:0000313" key="18">
    <source>
        <dbReference type="EMBL" id="SHI96974.1"/>
    </source>
</evidence>
<dbReference type="Pfam" id="PF08245">
    <property type="entry name" value="Mur_ligase_M"/>
    <property type="match status" value="1"/>
</dbReference>
<sequence>MVNFDLNAHHMQHIHFIGIGGISMSGIAEMLLSFGYKVSGSDLKSSKITDRLQEKGAEVIIGHHPENIKACDLVVYTAAVKEDNPELAKARQTGIPVIDRAEMLGLLMKKFDTSIAVAGTHGKTTTTSMISLILEHAGFDPTILVGGELDEINGNIKIGKDQYLVTEACEYVESFLKFFPKIGIILNIDADHLDYFKNMDHIFEAFTRFAQRIPQDGFLIACKDDLHTEALIKKVHCPIITYGMKEEADYQAKNIQFNSQGFPGFEAYHKEELLGKFQLSVPGHHNISNALAAIACCHLLGVPLKTMQEKLNRFQGTHRRFEKLGEMNGLTIVDDYAHHPTEIKATLQASTQYPHRKIWCVFQPHTYTRTITLLEEFAKAFKDADHVIISDIYAAREKDTGAVHSRDLVKAIEKHQQNVTYIGSFEEIRNYLLKHAQSGDLIITMGAGDIYRVGEMLLEKQN</sequence>
<dbReference type="GO" id="GO:0005737">
    <property type="term" value="C:cytoplasm"/>
    <property type="evidence" value="ECO:0007669"/>
    <property type="project" value="UniProtKB-SubCell"/>
</dbReference>
<dbReference type="EC" id="6.3.2.8" evidence="3 14"/>
<feature type="domain" description="Mur ligase C-terminal" evidence="16">
    <location>
        <begin position="319"/>
        <end position="448"/>
    </location>
</feature>
<feature type="domain" description="Mur ligase central" evidence="17">
    <location>
        <begin position="117"/>
        <end position="297"/>
    </location>
</feature>
<dbReference type="RefSeq" id="WP_110940266.1">
    <property type="nucleotide sequence ID" value="NZ_FQZV01000011.1"/>
</dbReference>
<evidence type="ECO:0000256" key="13">
    <source>
        <dbReference type="ARBA" id="ARBA00047833"/>
    </source>
</evidence>
<keyword evidence="5 14" id="KW-0436">Ligase</keyword>
<proteinExistence type="inferred from homology"/>
<evidence type="ECO:0000256" key="2">
    <source>
        <dbReference type="ARBA" id="ARBA00004752"/>
    </source>
</evidence>
<dbReference type="PANTHER" id="PTHR43445">
    <property type="entry name" value="UDP-N-ACETYLMURAMATE--L-ALANINE LIGASE-RELATED"/>
    <property type="match status" value="1"/>
</dbReference>
<evidence type="ECO:0000256" key="5">
    <source>
        <dbReference type="ARBA" id="ARBA00022598"/>
    </source>
</evidence>
<dbReference type="Gene3D" id="3.40.50.720">
    <property type="entry name" value="NAD(P)-binding Rossmann-like Domain"/>
    <property type="match status" value="1"/>
</dbReference>
<dbReference type="InterPro" id="IPR013221">
    <property type="entry name" value="Mur_ligase_cen"/>
</dbReference>
<dbReference type="EMBL" id="FQZV01000011">
    <property type="protein sequence ID" value="SHI96974.1"/>
    <property type="molecule type" value="Genomic_DNA"/>
</dbReference>
<evidence type="ECO:0000259" key="16">
    <source>
        <dbReference type="Pfam" id="PF02875"/>
    </source>
</evidence>
<dbReference type="OrthoDB" id="9804126at2"/>
<dbReference type="NCBIfam" id="TIGR01082">
    <property type="entry name" value="murC"/>
    <property type="match status" value="1"/>
</dbReference>
<evidence type="ECO:0000259" key="17">
    <source>
        <dbReference type="Pfam" id="PF08245"/>
    </source>
</evidence>
<dbReference type="STRING" id="1121919.SAMN02745975_01002"/>
<dbReference type="PANTHER" id="PTHR43445:SF3">
    <property type="entry name" value="UDP-N-ACETYLMURAMATE--L-ALANINE LIGASE"/>
    <property type="match status" value="1"/>
</dbReference>
<organism evidence="18 19">
    <name type="scientific">Geosporobacter subterraneus DSM 17957</name>
    <dbReference type="NCBI Taxonomy" id="1121919"/>
    <lineage>
        <taxon>Bacteria</taxon>
        <taxon>Bacillati</taxon>
        <taxon>Bacillota</taxon>
        <taxon>Clostridia</taxon>
        <taxon>Peptostreptococcales</taxon>
        <taxon>Thermotaleaceae</taxon>
        <taxon>Geosporobacter</taxon>
    </lineage>
</organism>
<evidence type="ECO:0000256" key="1">
    <source>
        <dbReference type="ARBA" id="ARBA00004496"/>
    </source>
</evidence>
<name>A0A1M6FGV6_9FIRM</name>
<comment type="subcellular location">
    <subcellularLocation>
        <location evidence="1 14">Cytoplasm</location>
    </subcellularLocation>
</comment>
<feature type="domain" description="Mur ligase N-terminal catalytic" evidence="15">
    <location>
        <begin position="13"/>
        <end position="111"/>
    </location>
</feature>
<keyword evidence="7 14" id="KW-0547">Nucleotide-binding</keyword>
<keyword evidence="10 14" id="KW-0573">Peptidoglycan synthesis</keyword>
<keyword evidence="12 14" id="KW-0961">Cell wall biogenesis/degradation</keyword>
<dbReference type="GO" id="GO:0008763">
    <property type="term" value="F:UDP-N-acetylmuramate-L-alanine ligase activity"/>
    <property type="evidence" value="ECO:0007669"/>
    <property type="project" value="UniProtKB-UniRule"/>
</dbReference>
<dbReference type="Gene3D" id="3.40.1190.10">
    <property type="entry name" value="Mur-like, catalytic domain"/>
    <property type="match status" value="1"/>
</dbReference>
<keyword evidence="4 14" id="KW-0963">Cytoplasm</keyword>
<dbReference type="GO" id="GO:0005524">
    <property type="term" value="F:ATP binding"/>
    <property type="evidence" value="ECO:0007669"/>
    <property type="project" value="UniProtKB-UniRule"/>
</dbReference>
<dbReference type="InterPro" id="IPR005758">
    <property type="entry name" value="UDP-N-AcMur_Ala_ligase_MurC"/>
</dbReference>
<dbReference type="Pfam" id="PF01225">
    <property type="entry name" value="Mur_ligase"/>
    <property type="match status" value="1"/>
</dbReference>
<dbReference type="Pfam" id="PF02875">
    <property type="entry name" value="Mur_ligase_C"/>
    <property type="match status" value="1"/>
</dbReference>
<evidence type="ECO:0000259" key="15">
    <source>
        <dbReference type="Pfam" id="PF01225"/>
    </source>
</evidence>
<dbReference type="GO" id="GO:0008360">
    <property type="term" value="P:regulation of cell shape"/>
    <property type="evidence" value="ECO:0007669"/>
    <property type="project" value="UniProtKB-KW"/>
</dbReference>
<evidence type="ECO:0000256" key="4">
    <source>
        <dbReference type="ARBA" id="ARBA00022490"/>
    </source>
</evidence>
<dbReference type="GO" id="GO:0071555">
    <property type="term" value="P:cell wall organization"/>
    <property type="evidence" value="ECO:0007669"/>
    <property type="project" value="UniProtKB-KW"/>
</dbReference>
<keyword evidence="19" id="KW-1185">Reference proteome</keyword>
<gene>
    <name evidence="14" type="primary">murC</name>
    <name evidence="18" type="ORF">SAMN02745975_01002</name>
</gene>
<keyword evidence="6 14" id="KW-0132">Cell division</keyword>
<keyword evidence="11 14" id="KW-0131">Cell cycle</keyword>
<comment type="function">
    <text evidence="14">Cell wall formation.</text>
</comment>
<evidence type="ECO:0000256" key="6">
    <source>
        <dbReference type="ARBA" id="ARBA00022618"/>
    </source>
</evidence>
<dbReference type="SUPFAM" id="SSF51984">
    <property type="entry name" value="MurCD N-terminal domain"/>
    <property type="match status" value="1"/>
</dbReference>
<evidence type="ECO:0000313" key="19">
    <source>
        <dbReference type="Proteomes" id="UP000184536"/>
    </source>
</evidence>
<evidence type="ECO:0000256" key="12">
    <source>
        <dbReference type="ARBA" id="ARBA00023316"/>
    </source>
</evidence>
<dbReference type="SUPFAM" id="SSF53244">
    <property type="entry name" value="MurD-like peptide ligases, peptide-binding domain"/>
    <property type="match status" value="1"/>
</dbReference>
<evidence type="ECO:0000256" key="9">
    <source>
        <dbReference type="ARBA" id="ARBA00022960"/>
    </source>
</evidence>
<dbReference type="HAMAP" id="MF_00046">
    <property type="entry name" value="MurC"/>
    <property type="match status" value="1"/>
</dbReference>
<protein>
    <recommendedName>
        <fullName evidence="3 14">UDP-N-acetylmuramate--L-alanine ligase</fullName>
        <ecNumber evidence="3 14">6.3.2.8</ecNumber>
    </recommendedName>
    <alternativeName>
        <fullName evidence="14">UDP-N-acetylmuramoyl-L-alanine synthetase</fullName>
    </alternativeName>
</protein>
<evidence type="ECO:0000256" key="10">
    <source>
        <dbReference type="ARBA" id="ARBA00022984"/>
    </source>
</evidence>
<evidence type="ECO:0000256" key="11">
    <source>
        <dbReference type="ARBA" id="ARBA00023306"/>
    </source>
</evidence>
<dbReference type="UniPathway" id="UPA00219"/>
<comment type="catalytic activity">
    <reaction evidence="13 14">
        <text>UDP-N-acetyl-alpha-D-muramate + L-alanine + ATP = UDP-N-acetyl-alpha-D-muramoyl-L-alanine + ADP + phosphate + H(+)</text>
        <dbReference type="Rhea" id="RHEA:23372"/>
        <dbReference type="ChEBI" id="CHEBI:15378"/>
        <dbReference type="ChEBI" id="CHEBI:30616"/>
        <dbReference type="ChEBI" id="CHEBI:43474"/>
        <dbReference type="ChEBI" id="CHEBI:57972"/>
        <dbReference type="ChEBI" id="CHEBI:70757"/>
        <dbReference type="ChEBI" id="CHEBI:83898"/>
        <dbReference type="ChEBI" id="CHEBI:456216"/>
        <dbReference type="EC" id="6.3.2.8"/>
    </reaction>
</comment>
<feature type="binding site" evidence="14">
    <location>
        <begin position="119"/>
        <end position="125"/>
    </location>
    <ligand>
        <name>ATP</name>
        <dbReference type="ChEBI" id="CHEBI:30616"/>
    </ligand>
</feature>
<evidence type="ECO:0000256" key="7">
    <source>
        <dbReference type="ARBA" id="ARBA00022741"/>
    </source>
</evidence>